<feature type="domain" description="Flagellar attachment zone protein 1 conserved" evidence="3">
    <location>
        <begin position="433"/>
        <end position="523"/>
    </location>
</feature>
<accession>A0A7G2C305</accession>
<feature type="compositionally biased region" description="Basic and acidic residues" evidence="2">
    <location>
        <begin position="554"/>
        <end position="572"/>
    </location>
</feature>
<dbReference type="VEuPathDB" id="TriTrypDB:ADEAN_000054900"/>
<dbReference type="Gene3D" id="1.10.287.1490">
    <property type="match status" value="1"/>
</dbReference>
<feature type="compositionally biased region" description="Basic and acidic residues" evidence="2">
    <location>
        <begin position="651"/>
        <end position="664"/>
    </location>
</feature>
<dbReference type="Proteomes" id="UP000515908">
    <property type="component" value="Chromosome 01"/>
</dbReference>
<feature type="compositionally biased region" description="Basic and acidic residues" evidence="2">
    <location>
        <begin position="598"/>
        <end position="618"/>
    </location>
</feature>
<dbReference type="InterPro" id="IPR056614">
    <property type="entry name" value="FAZ1_cons"/>
</dbReference>
<dbReference type="Pfam" id="PF23398">
    <property type="entry name" value="FAZ1_cons"/>
    <property type="match status" value="2"/>
</dbReference>
<gene>
    <name evidence="4" type="ORF">ADEAN_000054900</name>
</gene>
<keyword evidence="1" id="KW-0175">Coiled coil</keyword>
<name>A0A7G2C305_9TRYP</name>
<evidence type="ECO:0000256" key="2">
    <source>
        <dbReference type="SAM" id="MobiDB-lite"/>
    </source>
</evidence>
<feature type="region of interest" description="Disordered" evidence="2">
    <location>
        <begin position="554"/>
        <end position="575"/>
    </location>
</feature>
<evidence type="ECO:0000259" key="3">
    <source>
        <dbReference type="Pfam" id="PF23398"/>
    </source>
</evidence>
<dbReference type="PANTHER" id="PTHR36685">
    <property type="match status" value="1"/>
</dbReference>
<evidence type="ECO:0000256" key="1">
    <source>
        <dbReference type="SAM" id="Coils"/>
    </source>
</evidence>
<feature type="domain" description="Flagellar attachment zone protein 1 conserved" evidence="3">
    <location>
        <begin position="105"/>
        <end position="195"/>
    </location>
</feature>
<organism evidence="4 5">
    <name type="scientific">Angomonas deanei</name>
    <dbReference type="NCBI Taxonomy" id="59799"/>
    <lineage>
        <taxon>Eukaryota</taxon>
        <taxon>Discoba</taxon>
        <taxon>Euglenozoa</taxon>
        <taxon>Kinetoplastea</taxon>
        <taxon>Metakinetoplastina</taxon>
        <taxon>Trypanosomatida</taxon>
        <taxon>Trypanosomatidae</taxon>
        <taxon>Strigomonadinae</taxon>
        <taxon>Angomonas</taxon>
    </lineage>
</organism>
<reference evidence="4 5" key="1">
    <citation type="submission" date="2020-08" db="EMBL/GenBank/DDBJ databases">
        <authorList>
            <person name="Newling K."/>
            <person name="Davey J."/>
            <person name="Forrester S."/>
        </authorList>
    </citation>
    <scope>NUCLEOTIDE SEQUENCE [LARGE SCALE GENOMIC DNA]</scope>
    <source>
        <strain evidence="5">Crithidia deanei Carvalho (ATCC PRA-265)</strain>
    </source>
</reference>
<dbReference type="AlphaFoldDB" id="A0A7G2C305"/>
<feature type="region of interest" description="Disordered" evidence="2">
    <location>
        <begin position="268"/>
        <end position="290"/>
    </location>
</feature>
<evidence type="ECO:0000313" key="4">
    <source>
        <dbReference type="EMBL" id="CAD2213113.1"/>
    </source>
</evidence>
<feature type="compositionally biased region" description="Basic and acidic residues" evidence="2">
    <location>
        <begin position="277"/>
        <end position="290"/>
    </location>
</feature>
<feature type="region of interest" description="Disordered" evidence="2">
    <location>
        <begin position="313"/>
        <end position="339"/>
    </location>
</feature>
<feature type="region of interest" description="Disordered" evidence="2">
    <location>
        <begin position="224"/>
        <end position="247"/>
    </location>
</feature>
<feature type="compositionally biased region" description="Basic and acidic residues" evidence="2">
    <location>
        <begin position="323"/>
        <end position="336"/>
    </location>
</feature>
<feature type="region of interest" description="Disordered" evidence="2">
    <location>
        <begin position="638"/>
        <end position="678"/>
    </location>
</feature>
<evidence type="ECO:0000313" key="5">
    <source>
        <dbReference type="Proteomes" id="UP000515908"/>
    </source>
</evidence>
<feature type="coiled-coil region" evidence="1">
    <location>
        <begin position="5"/>
        <end position="46"/>
    </location>
</feature>
<keyword evidence="5" id="KW-1185">Reference proteome</keyword>
<feature type="compositionally biased region" description="Basic and acidic residues" evidence="2">
    <location>
        <begin position="231"/>
        <end position="244"/>
    </location>
</feature>
<proteinExistence type="predicted"/>
<sequence>MTAEKESVDAENAQLKETLAATEAQVAALSEELEQKTSTATEKERELCAQNASLRGTCEEVTSLLNDTNDVLGNALEKVRLQAEELTDLRAHDERWPTPADSEETVTTAHTKVFEGDEWDIVLDGKTEALRTAFSYDAASACHVLPTAIDNITFALGSLHVNFTVEHSDSVTKEELDDRISSYPFRCVDDLYRNRHAPKSGADALKETLAATEAQVAALSEELEQKTSTAAEKEQQMTAEKESVDAENAQLKETLAATEAQVAALSEELEQKTSTAAEKEQQLTAEKESVDAELAQLKETLAATEAQVAALSEELEQKTSTATEKEQQMTAEKESVDAENAQLKETLAATEAQVAALSEELEQKTSTATEKERELCAQNASLRGTCEEVTSLLNDTNDVLGNALEKVRLQAEELTDLRAHDERWPTPADSEETVTTAHTKVFEGDEWDIVLDGKTEALRTAFSYDAASACHVLPTAIDNITFALGSLHVNFTVEHSDSVTKEELDDRISSYPFRCVDDLYRNRHAPKSGADALKETLAATEAQVAALSKELEQKTSTAAEKEQQMTAEKESVDAENAQLKETLSATEAQVAALSKELEQKTSTATEKEQQLTAEKESVDAENAQLKETLAATEAQVAALSEELEQKTSTAAEKEQQMTAEKESVDAENSAAEGDPCCH</sequence>
<dbReference type="PANTHER" id="PTHR36685:SF1">
    <property type="match status" value="1"/>
</dbReference>
<dbReference type="EMBL" id="LR877145">
    <property type="protein sequence ID" value="CAD2213113.1"/>
    <property type="molecule type" value="Genomic_DNA"/>
</dbReference>
<feature type="region of interest" description="Disordered" evidence="2">
    <location>
        <begin position="598"/>
        <end position="626"/>
    </location>
</feature>
<protein>
    <recommendedName>
        <fullName evidence="3">Flagellar attachment zone protein 1 conserved domain-containing protein</fullName>
    </recommendedName>
</protein>